<dbReference type="STRING" id="395961.Cyan7425_2401"/>
<reference evidence="5" key="1">
    <citation type="submission" date="2009-01" db="EMBL/GenBank/DDBJ databases">
        <title>Complete sequence of chromosome Cyanothece sp. PCC 7425.</title>
        <authorList>
            <consortium name="US DOE Joint Genome Institute"/>
            <person name="Lucas S."/>
            <person name="Copeland A."/>
            <person name="Lapidus A."/>
            <person name="Glavina del Rio T."/>
            <person name="Dalin E."/>
            <person name="Tice H."/>
            <person name="Bruce D."/>
            <person name="Goodwin L."/>
            <person name="Pitluck S."/>
            <person name="Sims D."/>
            <person name="Meineke L."/>
            <person name="Brettin T."/>
            <person name="Detter J.C."/>
            <person name="Han C."/>
            <person name="Larimer F."/>
            <person name="Land M."/>
            <person name="Hauser L."/>
            <person name="Kyrpides N."/>
            <person name="Ovchinnikova G."/>
            <person name="Liberton M."/>
            <person name="Stoeckel J."/>
            <person name="Banerjee A."/>
            <person name="Singh A."/>
            <person name="Page L."/>
            <person name="Sato H."/>
            <person name="Zhao L."/>
            <person name="Sherman L."/>
            <person name="Pakrasi H."/>
            <person name="Richardson P."/>
        </authorList>
    </citation>
    <scope>NUCLEOTIDE SEQUENCE</scope>
    <source>
        <strain evidence="5">PCC 7425</strain>
    </source>
</reference>
<evidence type="ECO:0008006" key="6">
    <source>
        <dbReference type="Google" id="ProtNLM"/>
    </source>
</evidence>
<keyword evidence="4" id="KW-0342">GTP-binding</keyword>
<organism evidence="5">
    <name type="scientific">Cyanothece sp. (strain PCC 7425 / ATCC 29141)</name>
    <dbReference type="NCBI Taxonomy" id="395961"/>
    <lineage>
        <taxon>Bacteria</taxon>
        <taxon>Bacillati</taxon>
        <taxon>Cyanobacteriota</taxon>
        <taxon>Cyanophyceae</taxon>
        <taxon>Gomontiellales</taxon>
        <taxon>Cyanothecaceae</taxon>
        <taxon>Cyanothece</taxon>
    </lineage>
</organism>
<evidence type="ECO:0000256" key="4">
    <source>
        <dbReference type="ARBA" id="ARBA00023134"/>
    </source>
</evidence>
<dbReference type="InterPro" id="IPR052705">
    <property type="entry name" value="Gliding_Motility_GTPase"/>
</dbReference>
<accession>B8HX68</accession>
<evidence type="ECO:0000256" key="1">
    <source>
        <dbReference type="ARBA" id="ARBA00005290"/>
    </source>
</evidence>
<dbReference type="SUPFAM" id="SSF52540">
    <property type="entry name" value="P-loop containing nucleoside triphosphate hydrolases"/>
    <property type="match status" value="1"/>
</dbReference>
<dbReference type="Gene3D" id="3.40.50.300">
    <property type="entry name" value="P-loop containing nucleotide triphosphate hydrolases"/>
    <property type="match status" value="1"/>
</dbReference>
<keyword evidence="2" id="KW-0547">Nucleotide-binding</keyword>
<sequence length="185" mass="20604">MEVLRMVISGTVGAGKTTLIRTISEIEVVDTDRRATDETALLKRDTTVAFDFGRLTIGPNQALHLYGTPGQARFDFMWDILIRKAHAYMLLVAAHRPQDFRHARRILKFMEQRVSIPMVIGLTHMDCPGAWLPENVALALGLTSDRSPLLVPVNATEWTSVSEALIVLIQELMKTPAFCSESSGR</sequence>
<comment type="similarity">
    <text evidence="1">Belongs to the GPN-loop GTPase family.</text>
</comment>
<name>B8HX68_CYAP4</name>
<dbReference type="HOGENOM" id="CLU_077970_2_0_3"/>
<dbReference type="KEGG" id="cyn:Cyan7425_2401"/>
<keyword evidence="3" id="KW-0378">Hydrolase</keyword>
<evidence type="ECO:0000313" key="5">
    <source>
        <dbReference type="EMBL" id="ACL44759.1"/>
    </source>
</evidence>
<dbReference type="eggNOG" id="COG2229">
    <property type="taxonomic scope" value="Bacteria"/>
</dbReference>
<dbReference type="PANTHER" id="PTHR42708:SF1">
    <property type="entry name" value="GLIDING MOTILITY PROTEIN MGLA"/>
    <property type="match status" value="1"/>
</dbReference>
<gene>
    <name evidence="5" type="ordered locus">Cyan7425_2401</name>
</gene>
<dbReference type="CDD" id="cd00882">
    <property type="entry name" value="Ras_like_GTPase"/>
    <property type="match status" value="1"/>
</dbReference>
<evidence type="ECO:0000256" key="2">
    <source>
        <dbReference type="ARBA" id="ARBA00022741"/>
    </source>
</evidence>
<dbReference type="Pfam" id="PF03029">
    <property type="entry name" value="ATP_bind_1"/>
    <property type="match status" value="1"/>
</dbReference>
<proteinExistence type="inferred from homology"/>
<dbReference type="GO" id="GO:0005525">
    <property type="term" value="F:GTP binding"/>
    <property type="evidence" value="ECO:0007669"/>
    <property type="project" value="UniProtKB-KW"/>
</dbReference>
<dbReference type="EMBL" id="CP001344">
    <property type="protein sequence ID" value="ACL44759.1"/>
    <property type="molecule type" value="Genomic_DNA"/>
</dbReference>
<dbReference type="OrthoDB" id="4319884at2"/>
<dbReference type="InterPro" id="IPR027417">
    <property type="entry name" value="P-loop_NTPase"/>
</dbReference>
<evidence type="ECO:0000256" key="3">
    <source>
        <dbReference type="ARBA" id="ARBA00022801"/>
    </source>
</evidence>
<dbReference type="GO" id="GO:0016787">
    <property type="term" value="F:hydrolase activity"/>
    <property type="evidence" value="ECO:0007669"/>
    <property type="project" value="UniProtKB-KW"/>
</dbReference>
<protein>
    <recommendedName>
        <fullName evidence="6">Small GTP-binding protein</fullName>
    </recommendedName>
</protein>
<dbReference type="PANTHER" id="PTHR42708">
    <property type="entry name" value="ATP/GTP-BINDING PROTEIN-RELATED"/>
    <property type="match status" value="1"/>
</dbReference>
<dbReference type="InterPro" id="IPR004130">
    <property type="entry name" value="Gpn"/>
</dbReference>
<dbReference type="AlphaFoldDB" id="B8HX68"/>